<dbReference type="AlphaFoldDB" id="A0A7Y0L2T5"/>
<dbReference type="Proteomes" id="UP000533476">
    <property type="component" value="Unassembled WGS sequence"/>
</dbReference>
<proteinExistence type="predicted"/>
<evidence type="ECO:0000313" key="1">
    <source>
        <dbReference type="EMBL" id="NMP22048.1"/>
    </source>
</evidence>
<keyword evidence="2" id="KW-1185">Reference proteome</keyword>
<reference evidence="1 2" key="1">
    <citation type="submission" date="2020-04" db="EMBL/GenBank/DDBJ databases">
        <authorList>
            <person name="Zhang R."/>
            <person name="Schippers A."/>
        </authorList>
    </citation>
    <scope>NUCLEOTIDE SEQUENCE [LARGE SCALE GENOMIC DNA]</scope>
    <source>
        <strain evidence="1 2">DSM 109850</strain>
    </source>
</reference>
<comment type="caution">
    <text evidence="1">The sequence shown here is derived from an EMBL/GenBank/DDBJ whole genome shotgun (WGS) entry which is preliminary data.</text>
</comment>
<dbReference type="RefSeq" id="WP_169098010.1">
    <property type="nucleotide sequence ID" value="NZ_JABBVZ010000016.1"/>
</dbReference>
<evidence type="ECO:0000313" key="2">
    <source>
        <dbReference type="Proteomes" id="UP000533476"/>
    </source>
</evidence>
<dbReference type="EMBL" id="JABBVZ010000016">
    <property type="protein sequence ID" value="NMP22048.1"/>
    <property type="molecule type" value="Genomic_DNA"/>
</dbReference>
<sequence length="188" mass="19798">MSASVICPPFLAAPSRFFAPQLVSTEPWALARQGLVFQASTGDVDVPVNGGKLFLVLQNPGGSGKLLQVFGVGANQYSIFSDLFAQNNPTFSTPLTPVTIQSTNSAETLSSVAQAYMVTETPPPSTPPDGVLLARNLAAASWVTNNFVPGLWVIPPGTAMAFVIYFYASTSAYDLGAISLIWGEVPIL</sequence>
<name>A0A7Y0L2T5_9FIRM</name>
<organism evidence="1 2">
    <name type="scientific">Sulfobacillus harzensis</name>
    <dbReference type="NCBI Taxonomy" id="2729629"/>
    <lineage>
        <taxon>Bacteria</taxon>
        <taxon>Bacillati</taxon>
        <taxon>Bacillota</taxon>
        <taxon>Clostridia</taxon>
        <taxon>Eubacteriales</taxon>
        <taxon>Clostridiales Family XVII. Incertae Sedis</taxon>
        <taxon>Sulfobacillus</taxon>
    </lineage>
</organism>
<gene>
    <name evidence="1" type="ORF">HIJ39_06745</name>
</gene>
<accession>A0A7Y0L2T5</accession>
<protein>
    <submittedName>
        <fullName evidence="1">Uncharacterized protein</fullName>
    </submittedName>
</protein>